<dbReference type="CDD" id="cd00056">
    <property type="entry name" value="ENDO3c"/>
    <property type="match status" value="1"/>
</dbReference>
<dbReference type="GO" id="GO:0141166">
    <property type="term" value="P:chromosomal 5-methylcytosine DNA demethylation pathway"/>
    <property type="evidence" value="ECO:0007669"/>
    <property type="project" value="InterPro"/>
</dbReference>
<dbReference type="Gene3D" id="1.10.1670.10">
    <property type="entry name" value="Helix-hairpin-Helix base-excision DNA repair enzymes (C-terminal)"/>
    <property type="match status" value="1"/>
</dbReference>
<evidence type="ECO:0000256" key="1">
    <source>
        <dbReference type="ARBA" id="ARBA00001966"/>
    </source>
</evidence>
<feature type="region of interest" description="Disordered" evidence="10">
    <location>
        <begin position="185"/>
        <end position="248"/>
    </location>
</feature>
<dbReference type="InterPro" id="IPR028924">
    <property type="entry name" value="Perm-CXXC"/>
</dbReference>
<dbReference type="InterPro" id="IPR003265">
    <property type="entry name" value="HhH-GPD_domain"/>
</dbReference>
<comment type="caution">
    <text evidence="12">The sequence shown here is derived from an EMBL/GenBank/DDBJ whole genome shotgun (WGS) entry which is preliminary data.</text>
</comment>
<accession>A0AAD8JML1</accession>
<dbReference type="InterPro" id="IPR044811">
    <property type="entry name" value="DME/ROS1"/>
</dbReference>
<dbReference type="Pfam" id="PF15628">
    <property type="entry name" value="RRM_DME"/>
    <property type="match status" value="1"/>
</dbReference>
<reference evidence="12" key="1">
    <citation type="journal article" date="2023" name="bioRxiv">
        <title>Improved chromosome-level genome assembly for marigold (Tagetes erecta).</title>
        <authorList>
            <person name="Jiang F."/>
            <person name="Yuan L."/>
            <person name="Wang S."/>
            <person name="Wang H."/>
            <person name="Xu D."/>
            <person name="Wang A."/>
            <person name="Fan W."/>
        </authorList>
    </citation>
    <scope>NUCLEOTIDE SEQUENCE</scope>
    <source>
        <strain evidence="12">WSJ</strain>
        <tissue evidence="12">Leaf</tissue>
    </source>
</reference>
<dbReference type="InterPro" id="IPR028925">
    <property type="entry name" value="RRM_DME"/>
</dbReference>
<dbReference type="GO" id="GO:0035514">
    <property type="term" value="F:DNA demethylase activity"/>
    <property type="evidence" value="ECO:0007669"/>
    <property type="project" value="InterPro"/>
</dbReference>
<feature type="region of interest" description="Disordered" evidence="10">
    <location>
        <begin position="776"/>
        <end position="806"/>
    </location>
</feature>
<comment type="cofactor">
    <cofactor evidence="1">
        <name>[4Fe-4S] cluster</name>
        <dbReference type="ChEBI" id="CHEBI:49883"/>
    </cofactor>
</comment>
<dbReference type="GO" id="GO:0051539">
    <property type="term" value="F:4 iron, 4 sulfur cluster binding"/>
    <property type="evidence" value="ECO:0007669"/>
    <property type="project" value="UniProtKB-KW"/>
</dbReference>
<dbReference type="Pfam" id="PF15629">
    <property type="entry name" value="Perm-CXXC"/>
    <property type="match status" value="1"/>
</dbReference>
<keyword evidence="7" id="KW-0411">Iron-sulfur</keyword>
<feature type="domain" description="HhH-GPD" evidence="11">
    <location>
        <begin position="817"/>
        <end position="986"/>
    </location>
</feature>
<sequence>MKCEDGSETQFDKATIGAYGSLLMDSVWSSIPCIDLLALADAAITTKGSRGGIVCHGGGGGGIVCNSDDSGIACNSDGGGEHDVDIQLQNEDVGGSIMPSSETGGVKYLFDLNSPPAVTEPQISSTLTPVTPKQTRRAVRKRVMSDILNSKIDGTPDQNAINLQRLKPTVEDYIWELDLSDDFEEGSSDDMVLQKTPKPKRRKHRPKVVIEGQPKKSMTPKPNGSSTSKRKNINDITPEKSTVRPTRNSCRRKINFEEEMYDKAFSISPITPNKSETVMDAKNTCLRAKRNLKFPTNDFTCSSSEDASLTAYITNFPAIYKKKRTEKCYNSVTTKPISSKWSYDLSTLYGVNNQQHYENNLGFGDVEIFRKKRSKTQKRVRDMASFVGMIEGKRPWTCMEALAAADFSLNISTKKRTNRNHSIVPSSYYNHCFLTNYLSFHSSLSWKGRYDINALINQFEMLCINDQKVEREQHALVPYLTRYQEKNGLVLYQRNRSIIPYEGSYSGVNIRMPRPKVDLDDETSRVWRLLLEDINSEGVDGTDEDKTKWWEEERNVFSGRAATFIARMHLVQGDRRFSRWKGSVVDSVIGVFLTQNVSDHLSSSAFMNLAARYPLTPKNSNEAFEENESSISVKEPYQLDVERTITCHEENLNQQLSDLYIENEVEDLVSSYNSVDTCPNTVQSSISDCTEKLGSYLVSNFLADGNGSAENIDMIEERTIMQTKHEDKCASEQCEISADLNNVSNQETKIVEFETISENSISYINQHTEISEITESNSNEHGNRKIPAARSTKVKKKGKTGKAKKKKAEWESMRINALLKNKGERLPGTMDSLDYEAVRRADVNEISDTIKDRGMNNMLAERIKEFLNRLVRDHGSIDLEWLRDVPPDKAKEYLLSFRGLGLKSVECVRLLTLHHLAFPVDTNVGRIAVRLGWVPLQPLPESLQLHLLEMYPILESIQKYLWPRLCKLDQKTLYELHYQMITFGKVFCTKNKPNCNSCPMKGECRHFASAFASARLSLPAPEEKRIVTAVTESISFGQSHISTGITNQHHLTLPHANHYLQQQSEVQTHDPVIEEPATPEPIIEVPASPEPEKLQKEFDIEDFCEDAEGIPTIRLNMEAFTQNLQNYMQNNMELAEDDMSRALVALTSEAASIPTPKLKNVSQLRTEHQVYELPDSHPLLEGMDKRETDDPCSYLLAIWTPGETAESIQPPKGQCTSQDSGTLCHKETCFWCNSIREANSQTVRGTLLIPTRTAMRGSFPLNGTYFQVNEVFADHDSSLCPIDVPRSWLWNLPRRTVYFGTSIPTIFRGLTTEGIQYCFWRGFVCVRGFDRKTRSPRPLMARLHFPASKLKRSKWKPDDES</sequence>
<evidence type="ECO:0000256" key="7">
    <source>
        <dbReference type="ARBA" id="ARBA00023014"/>
    </source>
</evidence>
<dbReference type="EMBL" id="JAUHHV010000012">
    <property type="protein sequence ID" value="KAK1406401.1"/>
    <property type="molecule type" value="Genomic_DNA"/>
</dbReference>
<dbReference type="GO" id="GO:0046872">
    <property type="term" value="F:metal ion binding"/>
    <property type="evidence" value="ECO:0007669"/>
    <property type="project" value="UniProtKB-KW"/>
</dbReference>
<dbReference type="PANTHER" id="PTHR46213">
    <property type="entry name" value="TRANSCRIPTIONAL ACTIVATOR DEMETER"/>
    <property type="match status" value="1"/>
</dbReference>
<dbReference type="FunFam" id="1.10.1670.10:FF:000004">
    <property type="entry name" value="DNA glycosylase/AP lyase ROS1"/>
    <property type="match status" value="1"/>
</dbReference>
<evidence type="ECO:0000256" key="3">
    <source>
        <dbReference type="ARBA" id="ARBA00005646"/>
    </source>
</evidence>
<evidence type="ECO:0000259" key="11">
    <source>
        <dbReference type="SMART" id="SM00478"/>
    </source>
</evidence>
<evidence type="ECO:0000313" key="13">
    <source>
        <dbReference type="Proteomes" id="UP001229421"/>
    </source>
</evidence>
<protein>
    <recommendedName>
        <fullName evidence="11">HhH-GPD domain-containing protein</fullName>
    </recommendedName>
</protein>
<dbReference type="GO" id="GO:0003906">
    <property type="term" value="F:DNA-(apurinic or apyrimidinic site) endonuclease activity"/>
    <property type="evidence" value="ECO:0007669"/>
    <property type="project" value="UniProtKB-ARBA"/>
</dbReference>
<keyword evidence="8" id="KW-0238">DNA-binding</keyword>
<dbReference type="GO" id="GO:0006284">
    <property type="term" value="P:base-excision repair"/>
    <property type="evidence" value="ECO:0007669"/>
    <property type="project" value="InterPro"/>
</dbReference>
<dbReference type="InterPro" id="IPR023170">
    <property type="entry name" value="HhH_base_excis_C"/>
</dbReference>
<dbReference type="SMART" id="SM00478">
    <property type="entry name" value="ENDO3c"/>
    <property type="match status" value="1"/>
</dbReference>
<proteinExistence type="inferred from homology"/>
<dbReference type="PANTHER" id="PTHR46213:SF13">
    <property type="entry name" value="DEMETER-LIKE PROTEIN 2-RELATED"/>
    <property type="match status" value="1"/>
</dbReference>
<evidence type="ECO:0000313" key="12">
    <source>
        <dbReference type="EMBL" id="KAK1406401.1"/>
    </source>
</evidence>
<keyword evidence="4" id="KW-0004">4Fe-4S</keyword>
<name>A0AAD8JML1_TARER</name>
<dbReference type="InterPro" id="IPR003651">
    <property type="entry name" value="Endonuclease3_FeS-loop_motif"/>
</dbReference>
<organism evidence="12 13">
    <name type="scientific">Tagetes erecta</name>
    <name type="common">African marigold</name>
    <dbReference type="NCBI Taxonomy" id="13708"/>
    <lineage>
        <taxon>Eukaryota</taxon>
        <taxon>Viridiplantae</taxon>
        <taxon>Streptophyta</taxon>
        <taxon>Embryophyta</taxon>
        <taxon>Tracheophyta</taxon>
        <taxon>Spermatophyta</taxon>
        <taxon>Magnoliopsida</taxon>
        <taxon>eudicotyledons</taxon>
        <taxon>Gunneridae</taxon>
        <taxon>Pentapetalae</taxon>
        <taxon>asterids</taxon>
        <taxon>campanulids</taxon>
        <taxon>Asterales</taxon>
        <taxon>Asteraceae</taxon>
        <taxon>Asteroideae</taxon>
        <taxon>Heliantheae alliance</taxon>
        <taxon>Tageteae</taxon>
        <taxon>Tagetes</taxon>
    </lineage>
</organism>
<keyword evidence="13" id="KW-1185">Reference proteome</keyword>
<evidence type="ECO:0000256" key="9">
    <source>
        <dbReference type="ARBA" id="ARBA00023242"/>
    </source>
</evidence>
<evidence type="ECO:0000256" key="5">
    <source>
        <dbReference type="ARBA" id="ARBA00022723"/>
    </source>
</evidence>
<keyword evidence="6" id="KW-0408">Iron</keyword>
<evidence type="ECO:0000256" key="2">
    <source>
        <dbReference type="ARBA" id="ARBA00004123"/>
    </source>
</evidence>
<evidence type="ECO:0000256" key="6">
    <source>
        <dbReference type="ARBA" id="ARBA00023004"/>
    </source>
</evidence>
<comment type="subcellular location">
    <subcellularLocation>
        <location evidence="2">Nucleus</location>
    </subcellularLocation>
</comment>
<dbReference type="SUPFAM" id="SSF48150">
    <property type="entry name" value="DNA-glycosylase"/>
    <property type="match status" value="1"/>
</dbReference>
<gene>
    <name evidence="12" type="ORF">QVD17_41698</name>
</gene>
<feature type="compositionally biased region" description="Basic residues" evidence="10">
    <location>
        <begin position="197"/>
        <end position="207"/>
    </location>
</feature>
<dbReference type="Proteomes" id="UP001229421">
    <property type="component" value="Unassembled WGS sequence"/>
</dbReference>
<keyword evidence="9" id="KW-0539">Nucleus</keyword>
<dbReference type="SMART" id="SM00525">
    <property type="entry name" value="FES"/>
    <property type="match status" value="1"/>
</dbReference>
<dbReference type="GO" id="GO:0003677">
    <property type="term" value="F:DNA binding"/>
    <property type="evidence" value="ECO:0007669"/>
    <property type="project" value="UniProtKB-KW"/>
</dbReference>
<feature type="compositionally biased region" description="Basic residues" evidence="10">
    <location>
        <begin position="792"/>
        <end position="806"/>
    </location>
</feature>
<evidence type="ECO:0000256" key="10">
    <source>
        <dbReference type="SAM" id="MobiDB-lite"/>
    </source>
</evidence>
<dbReference type="InterPro" id="IPR011257">
    <property type="entry name" value="DNA_glycosylase"/>
</dbReference>
<evidence type="ECO:0000256" key="4">
    <source>
        <dbReference type="ARBA" id="ARBA00022485"/>
    </source>
</evidence>
<dbReference type="GO" id="GO:0019104">
    <property type="term" value="F:DNA N-glycosylase activity"/>
    <property type="evidence" value="ECO:0007669"/>
    <property type="project" value="InterPro"/>
</dbReference>
<comment type="similarity">
    <text evidence="3">Belongs to the DNA glycosylase family. DEMETER subfamily.</text>
</comment>
<evidence type="ECO:0000256" key="8">
    <source>
        <dbReference type="ARBA" id="ARBA00023125"/>
    </source>
</evidence>
<keyword evidence="5" id="KW-0479">Metal-binding</keyword>
<dbReference type="GO" id="GO:0005634">
    <property type="term" value="C:nucleus"/>
    <property type="evidence" value="ECO:0007669"/>
    <property type="project" value="UniProtKB-SubCell"/>
</dbReference>